<evidence type="ECO:0000313" key="6">
    <source>
        <dbReference type="EMBL" id="ABL78619.1"/>
    </source>
</evidence>
<feature type="transmembrane region" description="Helical" evidence="4">
    <location>
        <begin position="102"/>
        <end position="128"/>
    </location>
</feature>
<evidence type="ECO:0000259" key="5">
    <source>
        <dbReference type="PROSITE" id="PS50199"/>
    </source>
</evidence>
<keyword evidence="1" id="KW-0479">Metal-binding</keyword>
<organism evidence="6 7">
    <name type="scientific">Thermofilum pendens (strain DSM 2475 / Hrk 5)</name>
    <dbReference type="NCBI Taxonomy" id="368408"/>
    <lineage>
        <taxon>Archaea</taxon>
        <taxon>Thermoproteota</taxon>
        <taxon>Thermoprotei</taxon>
        <taxon>Thermofilales</taxon>
        <taxon>Thermofilaceae</taxon>
        <taxon>Thermofilum</taxon>
    </lineage>
</organism>
<dbReference type="InterPro" id="IPR001876">
    <property type="entry name" value="Znf_RanBP2"/>
</dbReference>
<evidence type="ECO:0000313" key="7">
    <source>
        <dbReference type="Proteomes" id="UP000000641"/>
    </source>
</evidence>
<dbReference type="OrthoDB" id="45138at2157"/>
<feature type="domain" description="RanBP2-type" evidence="5">
    <location>
        <begin position="275"/>
        <end position="304"/>
    </location>
</feature>
<dbReference type="HOGENOM" id="CLU_697602_0_0_2"/>
<dbReference type="InterPro" id="IPR036390">
    <property type="entry name" value="WH_DNA-bd_sf"/>
</dbReference>
<keyword evidence="3" id="KW-0862">Zinc</keyword>
<keyword evidence="4" id="KW-1133">Transmembrane helix</keyword>
<evidence type="ECO:0000256" key="4">
    <source>
        <dbReference type="SAM" id="Phobius"/>
    </source>
</evidence>
<evidence type="ECO:0000256" key="3">
    <source>
        <dbReference type="ARBA" id="ARBA00022833"/>
    </source>
</evidence>
<evidence type="ECO:0000256" key="1">
    <source>
        <dbReference type="ARBA" id="ARBA00022723"/>
    </source>
</evidence>
<reference evidence="7" key="1">
    <citation type="journal article" date="2008" name="J. Bacteriol.">
        <title>Genome sequence of Thermofilum pendens reveals an exceptional loss of biosynthetic pathways without genome reduction.</title>
        <authorList>
            <person name="Anderson I."/>
            <person name="Rodriguez J."/>
            <person name="Susanti D."/>
            <person name="Porat I."/>
            <person name="Reich C."/>
            <person name="Ulrich L.E."/>
            <person name="Elkins J.G."/>
            <person name="Mavromatis K."/>
            <person name="Lykidis A."/>
            <person name="Kim E."/>
            <person name="Thompson L.S."/>
            <person name="Nolan M."/>
            <person name="Land M."/>
            <person name="Copeland A."/>
            <person name="Lapidus A."/>
            <person name="Lucas S."/>
            <person name="Detter C."/>
            <person name="Zhulin I.B."/>
            <person name="Olsen G.J."/>
            <person name="Whitman W."/>
            <person name="Mukhopadhyay B."/>
            <person name="Bristow J."/>
            <person name="Kyrpides N."/>
        </authorList>
    </citation>
    <scope>NUCLEOTIDE SEQUENCE [LARGE SCALE GENOMIC DNA]</scope>
    <source>
        <strain evidence="7">DSM 2475 / Hrk 5</strain>
    </source>
</reference>
<keyword evidence="7" id="KW-1185">Reference proteome</keyword>
<dbReference type="GeneID" id="4601718"/>
<dbReference type="PROSITE" id="PS50199">
    <property type="entry name" value="ZF_RANBP2_2"/>
    <property type="match status" value="1"/>
</dbReference>
<dbReference type="SUPFAM" id="SSF46785">
    <property type="entry name" value="Winged helix' DNA-binding domain"/>
    <property type="match status" value="1"/>
</dbReference>
<dbReference type="Gene3D" id="4.10.1060.50">
    <property type="match status" value="1"/>
</dbReference>
<dbReference type="AlphaFoldDB" id="A1RZI9"/>
<dbReference type="STRING" id="368408.Tpen_1221"/>
<name>A1RZI9_THEPD</name>
<dbReference type="EMBL" id="CP000505">
    <property type="protein sequence ID" value="ABL78619.1"/>
    <property type="molecule type" value="Genomic_DNA"/>
</dbReference>
<accession>A1RZI9</accession>
<protein>
    <submittedName>
        <fullName evidence="6">Zinc finger, RanBP2-type</fullName>
    </submittedName>
</protein>
<dbReference type="KEGG" id="tpe:Tpen_1221"/>
<proteinExistence type="predicted"/>
<gene>
    <name evidence="6" type="ordered locus">Tpen_1221</name>
</gene>
<keyword evidence="4" id="KW-0812">Transmembrane</keyword>
<sequence>MREVRLYLSRDKLSWLMYSSFFLSLLLVKPSRRPLLAVHYVHVDSPSLYGLYYRFLREEGLRDADEAVFRGVKALPCVVVDDQVVIEGRYVFARGALRLLKWYPFIDVLAFAASSALLVATVLGSTYAAVRLFPGAPGGLLAVLALLAASVAFAVAFYNVYVAALRGLVRVFLGALSVDPGRVGVPLDFEKPRGCGDVLAVEARALGLSANAFDAVDKARTSILLGRHDWLRCFLAAVDIALGRVKGPEELRRELEHSHELARSLKASLEKKVSSIGGWVCPSCGALNPPGNATCRACGSTRPIAGLEGLGPVHVDILRILYSMGGEATHGALLSRLGYEKPQVVDALRALFARKLISPALMQYEGRPVLGYRLTGEGAKVASVLAREASARRAL</sequence>
<dbReference type="RefSeq" id="WP_011752884.1">
    <property type="nucleotide sequence ID" value="NC_008698.1"/>
</dbReference>
<dbReference type="InterPro" id="IPR038587">
    <property type="entry name" value="Ribosomal_eL40_sf"/>
</dbReference>
<evidence type="ECO:0000256" key="2">
    <source>
        <dbReference type="ARBA" id="ARBA00022771"/>
    </source>
</evidence>
<dbReference type="PROSITE" id="PS01358">
    <property type="entry name" value="ZF_RANBP2_1"/>
    <property type="match status" value="1"/>
</dbReference>
<dbReference type="eggNOG" id="arCOG14518">
    <property type="taxonomic scope" value="Archaea"/>
</dbReference>
<dbReference type="GO" id="GO:0008270">
    <property type="term" value="F:zinc ion binding"/>
    <property type="evidence" value="ECO:0007669"/>
    <property type="project" value="UniProtKB-KW"/>
</dbReference>
<keyword evidence="4" id="KW-0472">Membrane</keyword>
<feature type="transmembrane region" description="Helical" evidence="4">
    <location>
        <begin position="140"/>
        <end position="161"/>
    </location>
</feature>
<keyword evidence="2" id="KW-0863">Zinc-finger</keyword>
<dbReference type="EnsemblBacteria" id="ABL78619">
    <property type="protein sequence ID" value="ABL78619"/>
    <property type="gene ID" value="Tpen_1221"/>
</dbReference>
<dbReference type="Proteomes" id="UP000000641">
    <property type="component" value="Chromosome"/>
</dbReference>